<proteinExistence type="predicted"/>
<dbReference type="CDD" id="cd00075">
    <property type="entry name" value="HATPase"/>
    <property type="match status" value="1"/>
</dbReference>
<dbReference type="Pfam" id="PF02518">
    <property type="entry name" value="HATPase_c"/>
    <property type="match status" value="1"/>
</dbReference>
<dbReference type="SUPFAM" id="SSF55781">
    <property type="entry name" value="GAF domain-like"/>
    <property type="match status" value="1"/>
</dbReference>
<evidence type="ECO:0000259" key="8">
    <source>
        <dbReference type="PROSITE" id="PS50109"/>
    </source>
</evidence>
<dbReference type="PROSITE" id="PS50109">
    <property type="entry name" value="HIS_KIN"/>
    <property type="match status" value="1"/>
</dbReference>
<evidence type="ECO:0000313" key="11">
    <source>
        <dbReference type="EMBL" id="BCJ46920.1"/>
    </source>
</evidence>
<evidence type="ECO:0000313" key="12">
    <source>
        <dbReference type="Proteomes" id="UP000676967"/>
    </source>
</evidence>
<dbReference type="InterPro" id="IPR050736">
    <property type="entry name" value="Sensor_HK_Regulatory"/>
</dbReference>
<dbReference type="Pfam" id="PF13185">
    <property type="entry name" value="GAF_2"/>
    <property type="match status" value="1"/>
</dbReference>
<keyword evidence="4" id="KW-0597">Phosphoprotein</keyword>
<dbReference type="Pfam" id="PF00512">
    <property type="entry name" value="HisKA"/>
    <property type="match status" value="1"/>
</dbReference>
<evidence type="ECO:0000256" key="5">
    <source>
        <dbReference type="ARBA" id="ARBA00022679"/>
    </source>
</evidence>
<dbReference type="InterPro" id="IPR036890">
    <property type="entry name" value="HATPase_C_sf"/>
</dbReference>
<evidence type="ECO:0000256" key="7">
    <source>
        <dbReference type="ARBA" id="ARBA00023012"/>
    </source>
</evidence>
<dbReference type="Gene3D" id="3.30.565.10">
    <property type="entry name" value="Histidine kinase-like ATPase, C-terminal domain"/>
    <property type="match status" value="1"/>
</dbReference>
<dbReference type="InterPro" id="IPR005467">
    <property type="entry name" value="His_kinase_dom"/>
</dbReference>
<name>A0ABM7M5J0_9ACTN</name>
<dbReference type="PROSITE" id="PS50112">
    <property type="entry name" value="PAS"/>
    <property type="match status" value="1"/>
</dbReference>
<dbReference type="InterPro" id="IPR000700">
    <property type="entry name" value="PAS-assoc_C"/>
</dbReference>
<evidence type="ECO:0000256" key="6">
    <source>
        <dbReference type="ARBA" id="ARBA00022777"/>
    </source>
</evidence>
<dbReference type="Pfam" id="PF08448">
    <property type="entry name" value="PAS_4"/>
    <property type="match status" value="1"/>
</dbReference>
<evidence type="ECO:0000259" key="9">
    <source>
        <dbReference type="PROSITE" id="PS50112"/>
    </source>
</evidence>
<dbReference type="InterPro" id="IPR036097">
    <property type="entry name" value="HisK_dim/P_sf"/>
</dbReference>
<organism evidence="11 12">
    <name type="scientific">Actinoplanes ianthinogenes</name>
    <dbReference type="NCBI Taxonomy" id="122358"/>
    <lineage>
        <taxon>Bacteria</taxon>
        <taxon>Bacillati</taxon>
        <taxon>Actinomycetota</taxon>
        <taxon>Actinomycetes</taxon>
        <taxon>Micromonosporales</taxon>
        <taxon>Micromonosporaceae</taxon>
        <taxon>Actinoplanes</taxon>
    </lineage>
</organism>
<keyword evidence="12" id="KW-1185">Reference proteome</keyword>
<dbReference type="InterPro" id="IPR003661">
    <property type="entry name" value="HisK_dim/P_dom"/>
</dbReference>
<evidence type="ECO:0000256" key="1">
    <source>
        <dbReference type="ARBA" id="ARBA00000085"/>
    </source>
</evidence>
<dbReference type="RefSeq" id="WP_189331532.1">
    <property type="nucleotide sequence ID" value="NZ_AP023356.1"/>
</dbReference>
<dbReference type="InterPro" id="IPR003018">
    <property type="entry name" value="GAF"/>
</dbReference>
<dbReference type="InterPro" id="IPR003594">
    <property type="entry name" value="HATPase_dom"/>
</dbReference>
<keyword evidence="6" id="KW-0418">Kinase</keyword>
<dbReference type="SUPFAM" id="SSF55874">
    <property type="entry name" value="ATPase domain of HSP90 chaperone/DNA topoisomerase II/histidine kinase"/>
    <property type="match status" value="1"/>
</dbReference>
<keyword evidence="7" id="KW-0902">Two-component regulatory system</keyword>
<dbReference type="CDD" id="cd00082">
    <property type="entry name" value="HisKA"/>
    <property type="match status" value="1"/>
</dbReference>
<dbReference type="InterPro" id="IPR035965">
    <property type="entry name" value="PAS-like_dom_sf"/>
</dbReference>
<dbReference type="EMBL" id="AP023356">
    <property type="protein sequence ID" value="BCJ46920.1"/>
    <property type="molecule type" value="Genomic_DNA"/>
</dbReference>
<dbReference type="PRINTS" id="PR00344">
    <property type="entry name" value="BCTRLSENSOR"/>
</dbReference>
<dbReference type="SMART" id="SM00065">
    <property type="entry name" value="GAF"/>
    <property type="match status" value="1"/>
</dbReference>
<dbReference type="SUPFAM" id="SSF55785">
    <property type="entry name" value="PYP-like sensor domain (PAS domain)"/>
    <property type="match status" value="1"/>
</dbReference>
<dbReference type="InterPro" id="IPR000014">
    <property type="entry name" value="PAS"/>
</dbReference>
<dbReference type="PANTHER" id="PTHR43711">
    <property type="entry name" value="TWO-COMPONENT HISTIDINE KINASE"/>
    <property type="match status" value="1"/>
</dbReference>
<dbReference type="EC" id="2.7.13.3" evidence="3"/>
<dbReference type="InterPro" id="IPR029016">
    <property type="entry name" value="GAF-like_dom_sf"/>
</dbReference>
<feature type="domain" description="PAS" evidence="9">
    <location>
        <begin position="164"/>
        <end position="200"/>
    </location>
</feature>
<protein>
    <recommendedName>
        <fullName evidence="3">histidine kinase</fullName>
        <ecNumber evidence="3">2.7.13.3</ecNumber>
    </recommendedName>
</protein>
<dbReference type="SUPFAM" id="SSF47384">
    <property type="entry name" value="Homodimeric domain of signal transducing histidine kinase"/>
    <property type="match status" value="1"/>
</dbReference>
<evidence type="ECO:0000259" key="10">
    <source>
        <dbReference type="PROSITE" id="PS50113"/>
    </source>
</evidence>
<accession>A0ABM7M5J0</accession>
<dbReference type="InterPro" id="IPR004358">
    <property type="entry name" value="Sig_transdc_His_kin-like_C"/>
</dbReference>
<keyword evidence="5" id="KW-0808">Transferase</keyword>
<evidence type="ECO:0000256" key="3">
    <source>
        <dbReference type="ARBA" id="ARBA00012438"/>
    </source>
</evidence>
<evidence type="ECO:0000256" key="4">
    <source>
        <dbReference type="ARBA" id="ARBA00022553"/>
    </source>
</evidence>
<comment type="catalytic activity">
    <reaction evidence="1">
        <text>ATP + protein L-histidine = ADP + protein N-phospho-L-histidine.</text>
        <dbReference type="EC" id="2.7.13.3"/>
    </reaction>
</comment>
<dbReference type="SMART" id="SM00387">
    <property type="entry name" value="HATPase_c"/>
    <property type="match status" value="1"/>
</dbReference>
<evidence type="ECO:0000256" key="2">
    <source>
        <dbReference type="ARBA" id="ARBA00004236"/>
    </source>
</evidence>
<dbReference type="Gene3D" id="1.10.287.130">
    <property type="match status" value="1"/>
</dbReference>
<dbReference type="CDD" id="cd00130">
    <property type="entry name" value="PAS"/>
    <property type="match status" value="1"/>
</dbReference>
<dbReference type="Gene3D" id="3.30.450.20">
    <property type="entry name" value="PAS domain"/>
    <property type="match status" value="1"/>
</dbReference>
<dbReference type="InterPro" id="IPR013656">
    <property type="entry name" value="PAS_4"/>
</dbReference>
<dbReference type="PROSITE" id="PS50113">
    <property type="entry name" value="PAC"/>
    <property type="match status" value="1"/>
</dbReference>
<dbReference type="SMART" id="SM00388">
    <property type="entry name" value="HisKA"/>
    <property type="match status" value="1"/>
</dbReference>
<dbReference type="Proteomes" id="UP000676967">
    <property type="component" value="Chromosome"/>
</dbReference>
<dbReference type="PANTHER" id="PTHR43711:SF1">
    <property type="entry name" value="HISTIDINE KINASE 1"/>
    <property type="match status" value="1"/>
</dbReference>
<sequence length="538" mass="56921">MESPGRRISHLSSDGIPDVTAARFAAVVASAVHAPAALILLADGDQLRMAGSAGIPAHWPRTGTVPARSTIAGLVVTEDRPVIITDITGDGRVPGGAPAVDLGARGYAGFPVRDPDGRIVGVLAVVDLQPRAWTCDELAVIDNAAQACAAFVAVQFARDQADREHRFLDTLLQSLRIGVAACDADGRLIFTNEAVRRLTGSPETSPDPADWTRHTVLVDADGEPVTPDRLPLIRALNGETLRDVEFLAEAPDQSIRTISTDAQPIMGGQGDCLGAVACLRDVTDQRRAEELTAALEHTKDEYLALVGHELRTPLTSIAAYIDLLRDADPATAAEELPDVLDVLGRNGATLRHIVDDLLDLAGIDNGHTVLADEPVDLAATVTDAVRAAGPDAATAAVALRLDLCPDAQVTGDPKRLRQVADHLLANAVKHSPPHSTVTVALTRPIPAVVELLVTDHGPGLPDDEQDHVFNRFYRSRQARDQRVPGSGLGLTISRAIVERHHGSIRFVPGPTPGARIAVRLPCRQPADGTSARTDSTSP</sequence>
<feature type="domain" description="Histidine kinase" evidence="8">
    <location>
        <begin position="305"/>
        <end position="524"/>
    </location>
</feature>
<dbReference type="Gene3D" id="3.30.450.40">
    <property type="match status" value="1"/>
</dbReference>
<feature type="domain" description="PAC" evidence="10">
    <location>
        <begin position="242"/>
        <end position="294"/>
    </location>
</feature>
<gene>
    <name evidence="11" type="ORF">Aiant_75770</name>
</gene>
<reference evidence="11 12" key="1">
    <citation type="submission" date="2020-08" db="EMBL/GenBank/DDBJ databases">
        <title>Whole genome shotgun sequence of Actinoplanes ianthinogenes NBRC 13996.</title>
        <authorList>
            <person name="Komaki H."/>
            <person name="Tamura T."/>
        </authorList>
    </citation>
    <scope>NUCLEOTIDE SEQUENCE [LARGE SCALE GENOMIC DNA]</scope>
    <source>
        <strain evidence="11 12">NBRC 13996</strain>
    </source>
</reference>
<comment type="subcellular location">
    <subcellularLocation>
        <location evidence="2">Cell membrane</location>
    </subcellularLocation>
</comment>